<dbReference type="AlphaFoldDB" id="A0A8K0ULI6"/>
<dbReference type="Gene3D" id="3.80.10.10">
    <property type="entry name" value="Ribonuclease Inhibitor"/>
    <property type="match status" value="1"/>
</dbReference>
<dbReference type="SUPFAM" id="SSF52047">
    <property type="entry name" value="RNI-like"/>
    <property type="match status" value="1"/>
</dbReference>
<reference evidence="1" key="1">
    <citation type="journal article" date="2021" name="New Phytol.">
        <title>Evolutionary innovations through gain and loss of genes in the ectomycorrhizal Boletales.</title>
        <authorList>
            <person name="Wu G."/>
            <person name="Miyauchi S."/>
            <person name="Morin E."/>
            <person name="Kuo A."/>
            <person name="Drula E."/>
            <person name="Varga T."/>
            <person name="Kohler A."/>
            <person name="Feng B."/>
            <person name="Cao Y."/>
            <person name="Lipzen A."/>
            <person name="Daum C."/>
            <person name="Hundley H."/>
            <person name="Pangilinan J."/>
            <person name="Johnson J."/>
            <person name="Barry K."/>
            <person name="LaButti K."/>
            <person name="Ng V."/>
            <person name="Ahrendt S."/>
            <person name="Min B."/>
            <person name="Choi I.G."/>
            <person name="Park H."/>
            <person name="Plett J.M."/>
            <person name="Magnuson J."/>
            <person name="Spatafora J.W."/>
            <person name="Nagy L.G."/>
            <person name="Henrissat B."/>
            <person name="Grigoriev I.V."/>
            <person name="Yang Z.L."/>
            <person name="Xu J."/>
            <person name="Martin F.M."/>
        </authorList>
    </citation>
    <scope>NUCLEOTIDE SEQUENCE</scope>
    <source>
        <strain evidence="1">KKN 215</strain>
    </source>
</reference>
<dbReference type="OrthoDB" id="2522283at2759"/>
<evidence type="ECO:0000313" key="1">
    <source>
        <dbReference type="EMBL" id="KAH8094635.1"/>
    </source>
</evidence>
<comment type="caution">
    <text evidence="1">The sequence shown here is derived from an EMBL/GenBank/DDBJ whole genome shotgun (WGS) entry which is preliminary data.</text>
</comment>
<gene>
    <name evidence="1" type="ORF">BXZ70DRAFT_1066280</name>
</gene>
<evidence type="ECO:0008006" key="3">
    <source>
        <dbReference type="Google" id="ProtNLM"/>
    </source>
</evidence>
<proteinExistence type="predicted"/>
<dbReference type="Proteomes" id="UP000813824">
    <property type="component" value="Unassembled WGS sequence"/>
</dbReference>
<organism evidence="1 2">
    <name type="scientific">Cristinia sonorae</name>
    <dbReference type="NCBI Taxonomy" id="1940300"/>
    <lineage>
        <taxon>Eukaryota</taxon>
        <taxon>Fungi</taxon>
        <taxon>Dikarya</taxon>
        <taxon>Basidiomycota</taxon>
        <taxon>Agaricomycotina</taxon>
        <taxon>Agaricomycetes</taxon>
        <taxon>Agaricomycetidae</taxon>
        <taxon>Agaricales</taxon>
        <taxon>Pleurotineae</taxon>
        <taxon>Stephanosporaceae</taxon>
        <taxon>Cristinia</taxon>
    </lineage>
</organism>
<protein>
    <recommendedName>
        <fullName evidence="3">F-box domain-containing protein</fullName>
    </recommendedName>
</protein>
<dbReference type="InterPro" id="IPR032675">
    <property type="entry name" value="LRR_dom_sf"/>
</dbReference>
<sequence length="543" mass="60460">MHSVNLLAFPLFERIQNFFNGPHPHVEKHEVCFTLMTPATPPKHSYAFPCPPYFTKHIPNEIVLRILEAACDPNDIPSTHAVLTNSALVSRDWSLLAQKLLFRRVSLRSQAAFNSLSDALSPSTPRGLMLADAVLSLRVFIDHNQPNAVSPHAFAHILQLCPRLQELDLSLFGRGAPGHDVVGSPAQARMQRIAPSFDPATLAMLRAGPSIRRLRFSNWTDNTTTLSQLLHIWPSVNALEIKGTPPTIPPTSSPFPCTLQELRVNCQTPPSLEFLRWSLRNSKGSLLKVQADQESCSEVLARVVREHHDTLQSVAIPTCPSREATHSVMQCQDLRHLYLEDARVPMVLCKTLPSTLQHIAFGVHRDTDMKPLLHLISEGTRLSSVTLHLWKNAESQNQLEAVRTACAGKGVKLDVVNDIREFRLAAAVSDTRCFTSSTGDLTSLSLHAALKPYSLPLCLETRSTETFLITTSYKVYHEARHDIRLQFCAPSLYYSHFIVHHPSSSPSSSSTPLRLHRSPSPSSCLPFTSSSLHPLLRIAYFTH</sequence>
<evidence type="ECO:0000313" key="2">
    <source>
        <dbReference type="Proteomes" id="UP000813824"/>
    </source>
</evidence>
<accession>A0A8K0ULI6</accession>
<keyword evidence="2" id="KW-1185">Reference proteome</keyword>
<dbReference type="EMBL" id="JAEVFJ010000025">
    <property type="protein sequence ID" value="KAH8094635.1"/>
    <property type="molecule type" value="Genomic_DNA"/>
</dbReference>
<name>A0A8K0ULI6_9AGAR</name>